<dbReference type="GO" id="GO:0008176">
    <property type="term" value="F:tRNA (guanine(46)-N7)-methyltransferase activity"/>
    <property type="evidence" value="ECO:0007669"/>
    <property type="project" value="UniProtKB-EC"/>
</dbReference>
<dbReference type="InterPro" id="IPR055361">
    <property type="entry name" value="tRNA_methyltr_TrmB_bact"/>
</dbReference>
<dbReference type="Gene3D" id="3.40.50.150">
    <property type="entry name" value="Vaccinia Virus protein VP39"/>
    <property type="match status" value="1"/>
</dbReference>
<evidence type="ECO:0000313" key="8">
    <source>
        <dbReference type="Proteomes" id="UP000837675"/>
    </source>
</evidence>
<comment type="caution">
    <text evidence="7">The sequence shown here is derived from an EMBL/GenBank/DDBJ whole genome shotgun (WGS) entry which is preliminary data.</text>
</comment>
<reference evidence="7" key="1">
    <citation type="submission" date="2021-06" db="EMBL/GenBank/DDBJ databases">
        <authorList>
            <person name="Nardi T."/>
            <person name="Nardi T."/>
        </authorList>
    </citation>
    <scope>NUCLEOTIDE SEQUENCE</scope>
</reference>
<dbReference type="AlphaFoldDB" id="A0A8S4C0T0"/>
<dbReference type="GO" id="GO:0043527">
    <property type="term" value="C:tRNA methyltransferase complex"/>
    <property type="evidence" value="ECO:0007669"/>
    <property type="project" value="TreeGrafter"/>
</dbReference>
<evidence type="ECO:0000256" key="5">
    <source>
        <dbReference type="ARBA" id="ARBA00022691"/>
    </source>
</evidence>
<dbReference type="EC" id="2.1.1.33" evidence="2"/>
<keyword evidence="8" id="KW-1185">Reference proteome</keyword>
<keyword evidence="4" id="KW-0808">Transferase</keyword>
<proteinExistence type="inferred from homology"/>
<dbReference type="PANTHER" id="PTHR23417">
    <property type="entry name" value="3-DEOXY-D-MANNO-OCTULOSONIC-ACID TRANSFERASE/TRNA GUANINE-N 7 - -METHYLTRANSFERASE"/>
    <property type="match status" value="1"/>
</dbReference>
<sequence>MCAKGILYTDKPRYLLSFVKRNRLKGTARKELISSDLGAFSLNPQNIKKYISLDNELKLEIGFGDGSHLVKRALLEPKTLFVGCEVYLNGIANVLKAIRQYNIKNIVLFNGDARDLLKQVPSNIFTTIYVLFPDPWPKKKHHKRRLVSLEFLNLLRDKLKAVSSTILIATDHRDYALYIQRLIENSGIKSVIGKPDDWVETKYQMKSLALGLDFKCFAIYK</sequence>
<dbReference type="PROSITE" id="PS51625">
    <property type="entry name" value="SAM_MT_TRMB"/>
    <property type="match status" value="1"/>
</dbReference>
<evidence type="ECO:0000256" key="1">
    <source>
        <dbReference type="ARBA" id="ARBA00000142"/>
    </source>
</evidence>
<keyword evidence="6" id="KW-0819">tRNA processing</keyword>
<keyword evidence="3" id="KW-0489">Methyltransferase</keyword>
<evidence type="ECO:0000256" key="2">
    <source>
        <dbReference type="ARBA" id="ARBA00011977"/>
    </source>
</evidence>
<dbReference type="Pfam" id="PF02390">
    <property type="entry name" value="Methyltransf_4"/>
    <property type="match status" value="1"/>
</dbReference>
<evidence type="ECO:0000256" key="4">
    <source>
        <dbReference type="ARBA" id="ARBA00022679"/>
    </source>
</evidence>
<dbReference type="PANTHER" id="PTHR23417:SF14">
    <property type="entry name" value="PENTACOTRIPEPTIDE-REPEAT REGION OF PRORP DOMAIN-CONTAINING PROTEIN"/>
    <property type="match status" value="1"/>
</dbReference>
<evidence type="ECO:0000256" key="6">
    <source>
        <dbReference type="ARBA" id="ARBA00022694"/>
    </source>
</evidence>
<dbReference type="Proteomes" id="UP000837675">
    <property type="component" value="Unassembled WGS sequence"/>
</dbReference>
<comment type="catalytic activity">
    <reaction evidence="1">
        <text>guanosine(46) in tRNA + S-adenosyl-L-methionine = N(7)-methylguanosine(46) in tRNA + S-adenosyl-L-homocysteine</text>
        <dbReference type="Rhea" id="RHEA:42708"/>
        <dbReference type="Rhea" id="RHEA-COMP:10188"/>
        <dbReference type="Rhea" id="RHEA-COMP:10189"/>
        <dbReference type="ChEBI" id="CHEBI:57856"/>
        <dbReference type="ChEBI" id="CHEBI:59789"/>
        <dbReference type="ChEBI" id="CHEBI:74269"/>
        <dbReference type="ChEBI" id="CHEBI:74480"/>
        <dbReference type="EC" id="2.1.1.33"/>
    </reaction>
</comment>
<organism evidence="7 8">
    <name type="scientific">Hyalomma marginatum</name>
    <dbReference type="NCBI Taxonomy" id="34627"/>
    <lineage>
        <taxon>Eukaryota</taxon>
        <taxon>Metazoa</taxon>
        <taxon>Ecdysozoa</taxon>
        <taxon>Arthropoda</taxon>
        <taxon>Chelicerata</taxon>
        <taxon>Arachnida</taxon>
        <taxon>Acari</taxon>
        <taxon>Parasitiformes</taxon>
        <taxon>Ixodida</taxon>
        <taxon>Ixodoidea</taxon>
        <taxon>Ixodidae</taxon>
        <taxon>Hyalomminae</taxon>
        <taxon>Hyalomma</taxon>
    </lineage>
</organism>
<dbReference type="InterPro" id="IPR029063">
    <property type="entry name" value="SAM-dependent_MTases_sf"/>
</dbReference>
<accession>A0A8S4C0T0</accession>
<gene>
    <name evidence="7" type="ORF">MHYMCMPASI_00458</name>
</gene>
<dbReference type="EMBL" id="CAJVAF010000203">
    <property type="protein sequence ID" value="CAG7591614.1"/>
    <property type="molecule type" value="Genomic_DNA"/>
</dbReference>
<dbReference type="InterPro" id="IPR003358">
    <property type="entry name" value="tRNA_(Gua-N-7)_MeTrfase_Trmb"/>
</dbReference>
<evidence type="ECO:0000313" key="7">
    <source>
        <dbReference type="EMBL" id="CAG7591614.1"/>
    </source>
</evidence>
<keyword evidence="5" id="KW-0949">S-adenosyl-L-methionine</keyword>
<protein>
    <recommendedName>
        <fullName evidence="2">tRNA (guanine(46)-N(7))-methyltransferase</fullName>
        <ecNumber evidence="2">2.1.1.33</ecNumber>
    </recommendedName>
</protein>
<evidence type="ECO:0000256" key="3">
    <source>
        <dbReference type="ARBA" id="ARBA00022603"/>
    </source>
</evidence>
<dbReference type="HAMAP" id="MF_01057">
    <property type="entry name" value="tRNA_methyltr_TrmB"/>
    <property type="match status" value="1"/>
</dbReference>
<dbReference type="SUPFAM" id="SSF53335">
    <property type="entry name" value="S-adenosyl-L-methionine-dependent methyltransferases"/>
    <property type="match status" value="1"/>
</dbReference>
<name>A0A8S4C0T0_9ACAR</name>